<keyword evidence="3" id="KW-1185">Reference proteome</keyword>
<dbReference type="Proteomes" id="UP001050975">
    <property type="component" value="Unassembled WGS sequence"/>
</dbReference>
<dbReference type="InterPro" id="IPR046148">
    <property type="entry name" value="Septknot"/>
</dbReference>
<proteinExistence type="predicted"/>
<protein>
    <recommendedName>
        <fullName evidence="1">7(1) septoil knot domain-containing protein</fullName>
    </recommendedName>
</protein>
<sequence length="113" mass="12860">MKLWLKISIFCGILLLTLSADLALFSRTNLVNKFTCTYQGKPLYGRVKFVESFQDIKVKVVTTSPDLRVKMVTNSTTRCGEWAIVEFLPNLKVQFVETLPDIEIQFVEDNPGV</sequence>
<evidence type="ECO:0000313" key="3">
    <source>
        <dbReference type="Proteomes" id="UP001050975"/>
    </source>
</evidence>
<dbReference type="AlphaFoldDB" id="A0AAV3XR03"/>
<evidence type="ECO:0000313" key="2">
    <source>
        <dbReference type="EMBL" id="GET44173.1"/>
    </source>
</evidence>
<feature type="domain" description="7(1) septoil knot" evidence="1">
    <location>
        <begin position="41"/>
        <end position="112"/>
    </location>
</feature>
<organism evidence="2 3">
    <name type="scientific">Microseira wollei NIES-4236</name>
    <dbReference type="NCBI Taxonomy" id="2530354"/>
    <lineage>
        <taxon>Bacteria</taxon>
        <taxon>Bacillati</taxon>
        <taxon>Cyanobacteriota</taxon>
        <taxon>Cyanophyceae</taxon>
        <taxon>Oscillatoriophycideae</taxon>
        <taxon>Aerosakkonematales</taxon>
        <taxon>Aerosakkonemataceae</taxon>
        <taxon>Microseira</taxon>
    </lineage>
</organism>
<accession>A0AAV3XR03</accession>
<reference evidence="2" key="1">
    <citation type="submission" date="2019-10" db="EMBL/GenBank/DDBJ databases">
        <title>Draft genome sequece of Microseira wollei NIES-4236.</title>
        <authorList>
            <person name="Yamaguchi H."/>
            <person name="Suzuki S."/>
            <person name="Kawachi M."/>
        </authorList>
    </citation>
    <scope>NUCLEOTIDE SEQUENCE</scope>
    <source>
        <strain evidence="2">NIES-4236</strain>
    </source>
</reference>
<name>A0AAV3XR03_9CYAN</name>
<dbReference type="EMBL" id="BLAY01000301">
    <property type="protein sequence ID" value="GET44173.1"/>
    <property type="molecule type" value="Genomic_DNA"/>
</dbReference>
<gene>
    <name evidence="2" type="ORF">MiSe_89990</name>
</gene>
<dbReference type="Pfam" id="PF19647">
    <property type="entry name" value="Septknot"/>
    <property type="match status" value="1"/>
</dbReference>
<evidence type="ECO:0000259" key="1">
    <source>
        <dbReference type="Pfam" id="PF19647"/>
    </source>
</evidence>
<comment type="caution">
    <text evidence="2">The sequence shown here is derived from an EMBL/GenBank/DDBJ whole genome shotgun (WGS) entry which is preliminary data.</text>
</comment>